<feature type="region of interest" description="Disordered" evidence="1">
    <location>
        <begin position="37"/>
        <end position="77"/>
    </location>
</feature>
<keyword evidence="3" id="KW-1185">Reference proteome</keyword>
<accession>A0AAW2EUT2</accession>
<dbReference type="AlphaFoldDB" id="A0AAW2EUT2"/>
<dbReference type="EMBL" id="JADYXP020000018">
    <property type="protein sequence ID" value="KAL0106166.1"/>
    <property type="molecule type" value="Genomic_DNA"/>
</dbReference>
<name>A0AAW2EUT2_9HYME</name>
<gene>
    <name evidence="2" type="ORF">PUN28_016114</name>
</gene>
<evidence type="ECO:0000313" key="3">
    <source>
        <dbReference type="Proteomes" id="UP001430953"/>
    </source>
</evidence>
<proteinExistence type="predicted"/>
<evidence type="ECO:0000256" key="1">
    <source>
        <dbReference type="SAM" id="MobiDB-lite"/>
    </source>
</evidence>
<reference evidence="2 3" key="1">
    <citation type="submission" date="2023-03" db="EMBL/GenBank/DDBJ databases">
        <title>High recombination rates correlate with genetic variation in Cardiocondyla obscurior ants.</title>
        <authorList>
            <person name="Errbii M."/>
        </authorList>
    </citation>
    <scope>NUCLEOTIDE SEQUENCE [LARGE SCALE GENOMIC DNA]</scope>
    <source>
        <strain evidence="2">Alpha-2009</strain>
        <tissue evidence="2">Whole body</tissue>
    </source>
</reference>
<feature type="compositionally biased region" description="Polar residues" evidence="1">
    <location>
        <begin position="41"/>
        <end position="65"/>
    </location>
</feature>
<protein>
    <submittedName>
        <fullName evidence="2">Uncharacterized protein</fullName>
    </submittedName>
</protein>
<organism evidence="2 3">
    <name type="scientific">Cardiocondyla obscurior</name>
    <dbReference type="NCBI Taxonomy" id="286306"/>
    <lineage>
        <taxon>Eukaryota</taxon>
        <taxon>Metazoa</taxon>
        <taxon>Ecdysozoa</taxon>
        <taxon>Arthropoda</taxon>
        <taxon>Hexapoda</taxon>
        <taxon>Insecta</taxon>
        <taxon>Pterygota</taxon>
        <taxon>Neoptera</taxon>
        <taxon>Endopterygota</taxon>
        <taxon>Hymenoptera</taxon>
        <taxon>Apocrita</taxon>
        <taxon>Aculeata</taxon>
        <taxon>Formicoidea</taxon>
        <taxon>Formicidae</taxon>
        <taxon>Myrmicinae</taxon>
        <taxon>Cardiocondyla</taxon>
    </lineage>
</organism>
<evidence type="ECO:0000313" key="2">
    <source>
        <dbReference type="EMBL" id="KAL0106166.1"/>
    </source>
</evidence>
<dbReference type="Proteomes" id="UP001430953">
    <property type="component" value="Unassembled WGS sequence"/>
</dbReference>
<comment type="caution">
    <text evidence="2">The sequence shown here is derived from an EMBL/GenBank/DDBJ whole genome shotgun (WGS) entry which is preliminary data.</text>
</comment>
<sequence>MSTRQLLMPLGNHLTSFLRQSSNLHYATYDFEPEVCHQHRPTTPSNNSWSSGQPDTGKSKTSAMSSLERDQLGQRGNGDAVCTGLLRGLDHIRDPQLNKVRIYLSFRKSNARIYRADGRDKSGITVENCAAFDNSSCHCVNSPSS</sequence>